<comment type="similarity">
    <text evidence="1 2">Belongs to the NPR3 family.</text>
</comment>
<dbReference type="GO" id="GO:1990130">
    <property type="term" value="C:GATOR1 complex"/>
    <property type="evidence" value="ECO:0007669"/>
    <property type="project" value="TreeGrafter"/>
</dbReference>
<dbReference type="GO" id="GO:1904262">
    <property type="term" value="P:negative regulation of TORC1 signaling"/>
    <property type="evidence" value="ECO:0007669"/>
    <property type="project" value="TreeGrafter"/>
</dbReference>
<dbReference type="OMA" id="CNLAFRY"/>
<gene>
    <name evidence="6" type="ORF">DLAC_09173</name>
</gene>
<feature type="compositionally biased region" description="Low complexity" evidence="4">
    <location>
        <begin position="60"/>
        <end position="72"/>
    </location>
</feature>
<feature type="compositionally biased region" description="Basic and acidic residues" evidence="4">
    <location>
        <begin position="186"/>
        <end position="200"/>
    </location>
</feature>
<evidence type="ECO:0000256" key="1">
    <source>
        <dbReference type="ARBA" id="ARBA00010546"/>
    </source>
</evidence>
<dbReference type="EMBL" id="LODT01000037">
    <property type="protein sequence ID" value="KYQ90548.1"/>
    <property type="molecule type" value="Genomic_DNA"/>
</dbReference>
<dbReference type="STRING" id="361077.A0A151Z9C5"/>
<feature type="region of interest" description="Disordered" evidence="4">
    <location>
        <begin position="38"/>
        <end position="72"/>
    </location>
</feature>
<dbReference type="InterPro" id="IPR005365">
    <property type="entry name" value="Npr3"/>
</dbReference>
<dbReference type="GO" id="GO:0038202">
    <property type="term" value="P:TORC1 signaling"/>
    <property type="evidence" value="ECO:0007669"/>
    <property type="project" value="TreeGrafter"/>
</dbReference>
<dbReference type="PANTHER" id="PTHR13153:SF5">
    <property type="entry name" value="GATOR COMPLEX PROTEIN NPRL3"/>
    <property type="match status" value="1"/>
</dbReference>
<dbReference type="GO" id="GO:0034198">
    <property type="term" value="P:cellular response to amino acid starvation"/>
    <property type="evidence" value="ECO:0007669"/>
    <property type="project" value="TreeGrafter"/>
</dbReference>
<dbReference type="InParanoid" id="A0A151Z9C5"/>
<dbReference type="GO" id="GO:0010508">
    <property type="term" value="P:positive regulation of autophagy"/>
    <property type="evidence" value="ECO:0007669"/>
    <property type="project" value="TreeGrafter"/>
</dbReference>
<evidence type="ECO:0000313" key="7">
    <source>
        <dbReference type="Proteomes" id="UP000076078"/>
    </source>
</evidence>
<organism evidence="6 7">
    <name type="scientific">Tieghemostelium lacteum</name>
    <name type="common">Slime mold</name>
    <name type="synonym">Dictyostelium lacteum</name>
    <dbReference type="NCBI Taxonomy" id="361077"/>
    <lineage>
        <taxon>Eukaryota</taxon>
        <taxon>Amoebozoa</taxon>
        <taxon>Evosea</taxon>
        <taxon>Eumycetozoa</taxon>
        <taxon>Dictyostelia</taxon>
        <taxon>Dictyosteliales</taxon>
        <taxon>Raperosteliaceae</taxon>
        <taxon>Tieghemostelium</taxon>
    </lineage>
</organism>
<dbReference type="Pfam" id="PF03666">
    <property type="entry name" value="NPR3"/>
    <property type="match status" value="2"/>
</dbReference>
<evidence type="ECO:0000313" key="6">
    <source>
        <dbReference type="EMBL" id="KYQ90548.1"/>
    </source>
</evidence>
<feature type="compositionally biased region" description="Low complexity" evidence="4">
    <location>
        <begin position="161"/>
        <end position="174"/>
    </location>
</feature>
<protein>
    <submittedName>
        <fullName evidence="6">UPF0171 family protein</fullName>
    </submittedName>
</protein>
<feature type="region of interest" description="Disordered" evidence="4">
    <location>
        <begin position="275"/>
        <end position="327"/>
    </location>
</feature>
<feature type="domain" description="GATOR1 complex protein NPRL3 C-terminal HTH" evidence="5">
    <location>
        <begin position="613"/>
        <end position="656"/>
    </location>
</feature>
<feature type="region of interest" description="Disordered" evidence="4">
    <location>
        <begin position="117"/>
        <end position="200"/>
    </location>
</feature>
<dbReference type="Proteomes" id="UP000076078">
    <property type="component" value="Unassembled WGS sequence"/>
</dbReference>
<proteinExistence type="inferred from homology"/>
<evidence type="ECO:0000259" key="5">
    <source>
        <dbReference type="Pfam" id="PF24064"/>
    </source>
</evidence>
<dbReference type="Pfam" id="PF24064">
    <property type="entry name" value="HTH_NPRL3"/>
    <property type="match status" value="1"/>
</dbReference>
<comment type="caution">
    <text evidence="6">The sequence shown here is derived from an EMBL/GenBank/DDBJ whole genome shotgun (WGS) entry which is preliminary data.</text>
</comment>
<keyword evidence="3" id="KW-0175">Coiled coil</keyword>
<keyword evidence="7" id="KW-1185">Reference proteome</keyword>
<dbReference type="InterPro" id="IPR056603">
    <property type="entry name" value="HTH_NPRL3"/>
</dbReference>
<dbReference type="OrthoDB" id="18648at2759"/>
<evidence type="ECO:0000256" key="2">
    <source>
        <dbReference type="RuleBase" id="RU368069"/>
    </source>
</evidence>
<feature type="compositionally biased region" description="Low complexity" evidence="4">
    <location>
        <begin position="285"/>
        <end position="324"/>
    </location>
</feature>
<sequence length="669" mass="76708">MLGIILVVHTSIGGDKLIFRYPTVTRSKVSDETLKAFKQQHPLTTMNPNQPGLNKSSNETDQSQQDQSTTSTSNLKDKYFIYNLPSVVITPILTPKQRLCDQSFELTIENTTFVGHPTLLSNNDQDDNTASHHQSLRESTNRSDKKEGQLLPTHTLKESLNNSNNNNNSSSSNSGGNGGSRTQPICEDRPKGVKSKTGVDDKNYHDEITLFNIVFVISARNRELSQQKVLDSFKRISMQLAAALKHEQLRCNYITDQVHEMLAVREKWLTEQTSVDITSPPPPQSVSVSSSSQNSSLVNNDQNSQNKEQSNNSSSSNVLNSPTSNHKDLTDRILARSSLAREIRDIFNGLTEKGVINVRINKWINIHSSLNNPDHYPLYPVRTYHALLPFTGNDSIPLPMYDSSPSLMKLLEVARPVKSFRDLQLETDIPLAQIYRLASHLVYWKKAKIINMMTKNNYYVLSPSSNNSFDYIELNKKFTILFPDFKLPDILQRFSTARPLSDHISKFLNTHHSQFLQVVGWLLQHDLILQLYTFIHLIIPLPNNNMKSFNNNNNIQQQQQQQQQQQNININLNNQYSSQTNLLYQPPVFPLVPSQLGVHEKTFFENIDDKTKSYQLFKRLSPYFRGLHHIEEIMWRENISRDELNKILKKYKNVLVQVIHESPFEMHDQ</sequence>
<dbReference type="FunCoup" id="A0A151Z9C5">
    <property type="interactions" value="16"/>
</dbReference>
<feature type="compositionally biased region" description="Basic and acidic residues" evidence="4">
    <location>
        <begin position="135"/>
        <end position="148"/>
    </location>
</feature>
<feature type="compositionally biased region" description="Polar residues" evidence="4">
    <location>
        <begin position="41"/>
        <end position="59"/>
    </location>
</feature>
<dbReference type="PANTHER" id="PTHR13153">
    <property type="entry name" value="CGTHBA PROTEIN -14 GENE PROTEIN"/>
    <property type="match status" value="1"/>
</dbReference>
<feature type="coiled-coil region" evidence="3">
    <location>
        <begin position="546"/>
        <end position="575"/>
    </location>
</feature>
<name>A0A151Z9C5_TIELA</name>
<dbReference type="AlphaFoldDB" id="A0A151Z9C5"/>
<evidence type="ECO:0000256" key="4">
    <source>
        <dbReference type="SAM" id="MobiDB-lite"/>
    </source>
</evidence>
<accession>A0A151Z9C5</accession>
<reference evidence="6 7" key="1">
    <citation type="submission" date="2015-12" db="EMBL/GenBank/DDBJ databases">
        <title>Dictyostelia acquired genes for synthesis and detection of signals that induce cell-type specialization by lateral gene transfer from prokaryotes.</title>
        <authorList>
            <person name="Gloeckner G."/>
            <person name="Schaap P."/>
        </authorList>
    </citation>
    <scope>NUCLEOTIDE SEQUENCE [LARGE SCALE GENOMIC DNA]</scope>
    <source>
        <strain evidence="6 7">TK</strain>
    </source>
</reference>
<evidence type="ECO:0000256" key="3">
    <source>
        <dbReference type="SAM" id="Coils"/>
    </source>
</evidence>